<dbReference type="Proteomes" id="UP000085678">
    <property type="component" value="Unplaced"/>
</dbReference>
<dbReference type="AlphaFoldDB" id="A0A1S3IIF5"/>
<dbReference type="RefSeq" id="XP_013398020.1">
    <property type="nucleotide sequence ID" value="XM_013542566.1"/>
</dbReference>
<dbReference type="Gene3D" id="3.90.1150.10">
    <property type="entry name" value="Aspartate Aminotransferase, domain 1"/>
    <property type="match status" value="1"/>
</dbReference>
<dbReference type="InterPro" id="IPR015424">
    <property type="entry name" value="PyrdxlP-dep_Trfase"/>
</dbReference>
<dbReference type="InterPro" id="IPR050477">
    <property type="entry name" value="GrpII_AminoAcid_Decarb"/>
</dbReference>
<evidence type="ECO:0000256" key="5">
    <source>
        <dbReference type="ARBA" id="ARBA00022692"/>
    </source>
</evidence>
<dbReference type="FunFam" id="3.40.640.10:FF:000020">
    <property type="entry name" value="sphingosine-1-phosphate lyase 1"/>
    <property type="match status" value="1"/>
</dbReference>
<name>A0A1S3IIF5_LINAN</name>
<keyword evidence="9 18" id="KW-1133">Transmembrane helix</keyword>
<comment type="pathway">
    <text evidence="4">Sphingolipid metabolism.</text>
</comment>
<evidence type="ECO:0000256" key="2">
    <source>
        <dbReference type="ARBA" id="ARBA00004389"/>
    </source>
</evidence>
<dbReference type="OrthoDB" id="10254570at2759"/>
<dbReference type="GO" id="GO:0008117">
    <property type="term" value="F:sphinganine-1-phosphate aldolase activity"/>
    <property type="evidence" value="ECO:0007669"/>
    <property type="project" value="UniProtKB-EC"/>
</dbReference>
<evidence type="ECO:0000256" key="18">
    <source>
        <dbReference type="SAM" id="Phobius"/>
    </source>
</evidence>
<evidence type="ECO:0000256" key="11">
    <source>
        <dbReference type="ARBA" id="ARBA00023136"/>
    </source>
</evidence>
<dbReference type="Gene3D" id="3.40.640.10">
    <property type="entry name" value="Type I PLP-dependent aspartate aminotransferase-like (Major domain)"/>
    <property type="match status" value="1"/>
</dbReference>
<dbReference type="GO" id="GO:0005789">
    <property type="term" value="C:endoplasmic reticulum membrane"/>
    <property type="evidence" value="ECO:0007669"/>
    <property type="project" value="UniProtKB-SubCell"/>
</dbReference>
<comment type="subcellular location">
    <subcellularLocation>
        <location evidence="2">Endoplasmic reticulum membrane</location>
        <topology evidence="2">Single-pass membrane protein</topology>
    </subcellularLocation>
</comment>
<dbReference type="GO" id="GO:0019752">
    <property type="term" value="P:carboxylic acid metabolic process"/>
    <property type="evidence" value="ECO:0007669"/>
    <property type="project" value="InterPro"/>
</dbReference>
<dbReference type="KEGG" id="lak:106164601"/>
<feature type="transmembrane region" description="Helical" evidence="18">
    <location>
        <begin position="7"/>
        <end position="24"/>
    </location>
</feature>
<evidence type="ECO:0000256" key="7">
    <source>
        <dbReference type="ARBA" id="ARBA00022898"/>
    </source>
</evidence>
<dbReference type="InParanoid" id="A0A1S3IIF5"/>
<keyword evidence="11 18" id="KW-0472">Membrane</keyword>
<comment type="pathway">
    <text evidence="3">Lipid metabolism; sphingolipid metabolism.</text>
</comment>
<dbReference type="GO" id="GO:0030170">
    <property type="term" value="F:pyridoxal phosphate binding"/>
    <property type="evidence" value="ECO:0007669"/>
    <property type="project" value="InterPro"/>
</dbReference>
<evidence type="ECO:0000256" key="12">
    <source>
        <dbReference type="ARBA" id="ARBA00023239"/>
    </source>
</evidence>
<evidence type="ECO:0000313" key="20">
    <source>
        <dbReference type="RefSeq" id="XP_013398020.1"/>
    </source>
</evidence>
<evidence type="ECO:0000256" key="13">
    <source>
        <dbReference type="ARBA" id="ARBA00038302"/>
    </source>
</evidence>
<dbReference type="EC" id="4.1.2.27" evidence="14"/>
<keyword evidence="7 16" id="KW-0663">Pyridoxal phosphate</keyword>
<evidence type="ECO:0000256" key="17">
    <source>
        <dbReference type="RuleBase" id="RU000382"/>
    </source>
</evidence>
<comment type="cofactor">
    <cofactor evidence="1 16 17">
        <name>pyridoxal 5'-phosphate</name>
        <dbReference type="ChEBI" id="CHEBI:597326"/>
    </cofactor>
</comment>
<gene>
    <name evidence="20" type="primary">LOC106164601</name>
</gene>
<keyword evidence="8" id="KW-0746">Sphingolipid metabolism</keyword>
<dbReference type="PANTHER" id="PTHR42735:SF9">
    <property type="entry name" value="SPHINGOSINE-1-PHOSPHATE LYASE"/>
    <property type="match status" value="1"/>
</dbReference>
<evidence type="ECO:0000256" key="14">
    <source>
        <dbReference type="ARBA" id="ARBA00038965"/>
    </source>
</evidence>
<dbReference type="InterPro" id="IPR015422">
    <property type="entry name" value="PyrdxlP-dep_Trfase_small"/>
</dbReference>
<accession>A0A1S3IIF5</accession>
<dbReference type="InterPro" id="IPR002129">
    <property type="entry name" value="PyrdxlP-dep_de-COase"/>
</dbReference>
<dbReference type="GeneID" id="106164601"/>
<keyword evidence="19" id="KW-1185">Reference proteome</keyword>
<comment type="similarity">
    <text evidence="13">Belongs to the group II decarboxylase family. Sphingosine-1-phosphate lyase subfamily.</text>
</comment>
<keyword evidence="12 17" id="KW-0456">Lyase</keyword>
<proteinExistence type="inferred from homology"/>
<evidence type="ECO:0000256" key="6">
    <source>
        <dbReference type="ARBA" id="ARBA00022824"/>
    </source>
</evidence>
<keyword evidence="5 18" id="KW-0812">Transmembrane</keyword>
<reference evidence="20" key="1">
    <citation type="submission" date="2025-08" db="UniProtKB">
        <authorList>
            <consortium name="RefSeq"/>
        </authorList>
    </citation>
    <scope>IDENTIFICATION</scope>
    <source>
        <tissue evidence="20">Gonads</tissue>
    </source>
</reference>
<dbReference type="STRING" id="7574.A0A1S3IIF5"/>
<dbReference type="GO" id="GO:0006665">
    <property type="term" value="P:sphingolipid metabolic process"/>
    <property type="evidence" value="ECO:0007669"/>
    <property type="project" value="UniProtKB-KW"/>
</dbReference>
<evidence type="ECO:0000256" key="9">
    <source>
        <dbReference type="ARBA" id="ARBA00022989"/>
    </source>
</evidence>
<evidence type="ECO:0000256" key="10">
    <source>
        <dbReference type="ARBA" id="ARBA00023098"/>
    </source>
</evidence>
<evidence type="ECO:0000256" key="16">
    <source>
        <dbReference type="PIRSR" id="PIRSR602129-50"/>
    </source>
</evidence>
<dbReference type="SUPFAM" id="SSF53383">
    <property type="entry name" value="PLP-dependent transferases"/>
    <property type="match status" value="1"/>
</dbReference>
<evidence type="ECO:0000256" key="15">
    <source>
        <dbReference type="ARBA" id="ARBA00042568"/>
    </source>
</evidence>
<evidence type="ECO:0000256" key="3">
    <source>
        <dbReference type="ARBA" id="ARBA00004760"/>
    </source>
</evidence>
<dbReference type="InterPro" id="IPR015421">
    <property type="entry name" value="PyrdxlP-dep_Trfase_major"/>
</dbReference>
<feature type="modified residue" description="N6-(pyridoxal phosphate)lysine" evidence="16">
    <location>
        <position position="352"/>
    </location>
</feature>
<dbReference type="Pfam" id="PF00282">
    <property type="entry name" value="Pyridoxal_deC"/>
    <property type="match status" value="1"/>
</dbReference>
<protein>
    <recommendedName>
        <fullName evidence="14">sphinganine-1-phosphate aldolase</fullName>
        <ecNumber evidence="14">4.1.2.27</ecNumber>
    </recommendedName>
    <alternativeName>
        <fullName evidence="15">Sphingosine-1-phosphate aldolase</fullName>
    </alternativeName>
</protein>
<sequence>MISITSFLLWAEHVVFTLVILWAVQTAFLHGLGGLVGQLLRFLKLTVPGVDSLIKSTLQNEVQGFINQVKSDPSRTSGQTQAAAKRIVVIPKTGIPPAELLKEMNAMKEREVAVMEEGKIFAYVYTQENDKLEQVQLEAFNLYTEQPQLSTHHDKLVLEAHHAFLHENALSPMVFPSLRKFETEVISMSANMLHGDGHVVGSLTSGGTESILMAVKTYRDRARKLFPHIKVPNMVAPVTIHPAFVKAAHYFGLELVTVAVDQGSQRPDMAEYEQAITAQTIVLLASAPQYCHGVVDPIPEISEIAVRRGLPLHVDACVGGYMLPWVEKLGYQVPAFDFRLPGVTSMSADLHKYGYTFKGASVVLYRSEELRKYQIFAYSGWPGGLFGSPSMAGSRPGGTIAAAWAAMRVLGEDGYTDIARQLMNARDKVLDAVRNIPSLQVVGEPNMTIFALMSADSKFDILVLADILENKGWKIERQQLPNSIHFTLMPHHLNVLDGFIADLKAAAEEVKANPGQSAGGTAAMYGMMAKIPDKGIIDDFIVEFFSEMYKN</sequence>
<evidence type="ECO:0000256" key="8">
    <source>
        <dbReference type="ARBA" id="ARBA00022919"/>
    </source>
</evidence>
<dbReference type="PANTHER" id="PTHR42735">
    <property type="match status" value="1"/>
</dbReference>
<evidence type="ECO:0000256" key="1">
    <source>
        <dbReference type="ARBA" id="ARBA00001933"/>
    </source>
</evidence>
<evidence type="ECO:0000313" key="19">
    <source>
        <dbReference type="Proteomes" id="UP000085678"/>
    </source>
</evidence>
<keyword evidence="10" id="KW-0443">Lipid metabolism</keyword>
<keyword evidence="6" id="KW-0256">Endoplasmic reticulum</keyword>
<dbReference type="Gene3D" id="6.10.140.2150">
    <property type="match status" value="1"/>
</dbReference>
<organism evidence="19 20">
    <name type="scientific">Lingula anatina</name>
    <name type="common">Brachiopod</name>
    <name type="synonym">Lingula unguis</name>
    <dbReference type="NCBI Taxonomy" id="7574"/>
    <lineage>
        <taxon>Eukaryota</taxon>
        <taxon>Metazoa</taxon>
        <taxon>Spiralia</taxon>
        <taxon>Lophotrochozoa</taxon>
        <taxon>Brachiopoda</taxon>
        <taxon>Linguliformea</taxon>
        <taxon>Lingulata</taxon>
        <taxon>Lingulida</taxon>
        <taxon>Linguloidea</taxon>
        <taxon>Lingulidae</taxon>
        <taxon>Lingula</taxon>
    </lineage>
</organism>
<evidence type="ECO:0000256" key="4">
    <source>
        <dbReference type="ARBA" id="ARBA00004991"/>
    </source>
</evidence>